<organism evidence="1 2">
    <name type="scientific">Micromonospora globbae</name>
    <dbReference type="NCBI Taxonomy" id="1894969"/>
    <lineage>
        <taxon>Bacteria</taxon>
        <taxon>Bacillati</taxon>
        <taxon>Actinomycetota</taxon>
        <taxon>Actinomycetes</taxon>
        <taxon>Micromonosporales</taxon>
        <taxon>Micromonosporaceae</taxon>
        <taxon>Micromonospora</taxon>
    </lineage>
</organism>
<evidence type="ECO:0000313" key="2">
    <source>
        <dbReference type="Proteomes" id="UP000285744"/>
    </source>
</evidence>
<gene>
    <name evidence="1" type="ORF">D7I43_30665</name>
</gene>
<name>A0A420EQJ3_9ACTN</name>
<evidence type="ECO:0000313" key="1">
    <source>
        <dbReference type="EMBL" id="RKF22945.1"/>
    </source>
</evidence>
<dbReference type="AlphaFoldDB" id="A0A420EQJ3"/>
<protein>
    <recommendedName>
        <fullName evidence="3">DJ-1/PfpI domain-containing protein</fullName>
    </recommendedName>
</protein>
<dbReference type="EMBL" id="RAQQ01000040">
    <property type="protein sequence ID" value="RKF22945.1"/>
    <property type="molecule type" value="Genomic_DNA"/>
</dbReference>
<sequence length="72" mass="7622">MAAFGTRVRVDQGWSLRSADVRVVPGGGFGQRDQPGIWAEFDSGVLPRAVARRPGLVISSLCTGAIILGRRG</sequence>
<reference evidence="1 2" key="1">
    <citation type="journal article" date="2018" name="Int. J. Syst. Evol. Microbiol.">
        <title>Micromonospora globbae sp. nov., an endophytic actinomycete isolated from roots of Globba winitii C. H. Wright.</title>
        <authorList>
            <person name="Kuncharoen N."/>
            <person name="Pittayakhajonwut P."/>
            <person name="Tanasupawat S."/>
        </authorList>
    </citation>
    <scope>NUCLEOTIDE SEQUENCE [LARGE SCALE GENOMIC DNA]</scope>
    <source>
        <strain evidence="1 2">WPS1-2</strain>
    </source>
</reference>
<comment type="caution">
    <text evidence="1">The sequence shown here is derived from an EMBL/GenBank/DDBJ whole genome shotgun (WGS) entry which is preliminary data.</text>
</comment>
<dbReference type="Proteomes" id="UP000285744">
    <property type="component" value="Unassembled WGS sequence"/>
</dbReference>
<evidence type="ECO:0008006" key="3">
    <source>
        <dbReference type="Google" id="ProtNLM"/>
    </source>
</evidence>
<proteinExistence type="predicted"/>
<accession>A0A420EQJ3</accession>